<dbReference type="RefSeq" id="XP_003644899.1">
    <property type="nucleotide sequence ID" value="XM_003644851.1"/>
</dbReference>
<sequence length="367" mass="43528">MVKHFSELRAHIHHVRSWYRYTLRNINHGPIFSQAKKEIRDVVRSTIHKHRGSKSSWKVYSLLQDIRILNEHIRQLNLPGISLLLHKHRAVKEKKNIELLDVSREVIFQSNTNKNRDPLRSFLYSERKKMALPNDIPEEYIEKLIEPLVKHQRGINAFHKVQLSLSKGPPKTYLSYTMTGPGKLWFVRSAVNRRKKQSKALGTYIRFCRFTAQKNLDALRKLEKDLQWALQEYAWEDYLKTGNLVHKNQDLIISYIMDRKSSKTTGSNQMESLSPEMVSWLEPIKHSINYLHTKKIKLIKILKLNKDKLLFGGQFGYYDMQSQAAYQRRLRRYKNMLGEMRSVNPYSESHNIWSLLKKWNMIDTGKR</sequence>
<dbReference type="OMA" id="RIWFIRS"/>
<name>G8JNL4_ERECY</name>
<gene>
    <name evidence="1" type="ordered locus">Ecym_2348</name>
</gene>
<evidence type="ECO:0008006" key="3">
    <source>
        <dbReference type="Google" id="ProtNLM"/>
    </source>
</evidence>
<dbReference type="KEGG" id="erc:Ecym_2348"/>
<dbReference type="OrthoDB" id="4065996at2759"/>
<keyword evidence="2" id="KW-1185">Reference proteome</keyword>
<dbReference type="InParanoid" id="G8JNL4"/>
<dbReference type="HOGENOM" id="CLU_062256_0_0_1"/>
<organism evidence="1 2">
    <name type="scientific">Eremothecium cymbalariae (strain CBS 270.75 / DBVPG 7215 / KCTC 17166 / NRRL Y-17582)</name>
    <name type="common">Yeast</name>
    <dbReference type="NCBI Taxonomy" id="931890"/>
    <lineage>
        <taxon>Eukaryota</taxon>
        <taxon>Fungi</taxon>
        <taxon>Dikarya</taxon>
        <taxon>Ascomycota</taxon>
        <taxon>Saccharomycotina</taxon>
        <taxon>Saccharomycetes</taxon>
        <taxon>Saccharomycetales</taxon>
        <taxon>Saccharomycetaceae</taxon>
        <taxon>Eremothecium</taxon>
    </lineage>
</organism>
<evidence type="ECO:0000313" key="1">
    <source>
        <dbReference type="EMBL" id="AET38082.1"/>
    </source>
</evidence>
<dbReference type="AlphaFoldDB" id="G8JNL4"/>
<reference evidence="2" key="1">
    <citation type="journal article" date="2012" name="G3 (Bethesda)">
        <title>Pichia sorbitophila, an interspecies yeast hybrid reveals early steps of genome resolution following polyploidization.</title>
        <authorList>
            <person name="Leh Louis V."/>
            <person name="Despons L."/>
            <person name="Friedrich A."/>
            <person name="Martin T."/>
            <person name="Durrens P."/>
            <person name="Casaregola S."/>
            <person name="Neuveglise C."/>
            <person name="Fairhead C."/>
            <person name="Marck C."/>
            <person name="Cruz J.A."/>
            <person name="Straub M.L."/>
            <person name="Kugler V."/>
            <person name="Sacerdot C."/>
            <person name="Uzunov Z."/>
            <person name="Thierry A."/>
            <person name="Weiss S."/>
            <person name="Bleykasten C."/>
            <person name="De Montigny J."/>
            <person name="Jacques N."/>
            <person name="Jung P."/>
            <person name="Lemaire M."/>
            <person name="Mallet S."/>
            <person name="Morel G."/>
            <person name="Richard G.F."/>
            <person name="Sarkar A."/>
            <person name="Savel G."/>
            <person name="Schacherer J."/>
            <person name="Seret M.L."/>
            <person name="Talla E."/>
            <person name="Samson G."/>
            <person name="Jubin C."/>
            <person name="Poulain J."/>
            <person name="Vacherie B."/>
            <person name="Barbe V."/>
            <person name="Pelletier E."/>
            <person name="Sherman D.J."/>
            <person name="Westhof E."/>
            <person name="Weissenbach J."/>
            <person name="Baret P.V."/>
            <person name="Wincker P."/>
            <person name="Gaillardin C."/>
            <person name="Dujon B."/>
            <person name="Souciet J.L."/>
        </authorList>
    </citation>
    <scope>NUCLEOTIDE SEQUENCE [LARGE SCALE GENOMIC DNA]</scope>
    <source>
        <strain evidence="2">CBS 270.75 / DBVPG 7215 / KCTC 17166 / NRRL Y-17582</strain>
    </source>
</reference>
<evidence type="ECO:0000313" key="2">
    <source>
        <dbReference type="Proteomes" id="UP000006790"/>
    </source>
</evidence>
<dbReference type="Proteomes" id="UP000006790">
    <property type="component" value="Chromosome 2"/>
</dbReference>
<dbReference type="FunCoup" id="G8JNL4">
    <property type="interactions" value="30"/>
</dbReference>
<dbReference type="eggNOG" id="ENOG502RYGE">
    <property type="taxonomic scope" value="Eukaryota"/>
</dbReference>
<accession>G8JNL4</accession>
<dbReference type="GeneID" id="11471849"/>
<dbReference type="EMBL" id="CP002498">
    <property type="protein sequence ID" value="AET38082.1"/>
    <property type="molecule type" value="Genomic_DNA"/>
</dbReference>
<protein>
    <recommendedName>
        <fullName evidence="3">Required for respiratory growth protein 1, mitochondrial</fullName>
    </recommendedName>
</protein>
<proteinExistence type="predicted"/>